<protein>
    <submittedName>
        <fullName evidence="1">Uncharacterized protein</fullName>
    </submittedName>
</protein>
<dbReference type="AlphaFoldDB" id="A0A6J4PR39"/>
<dbReference type="EMBL" id="CADCUW010000322">
    <property type="protein sequence ID" value="CAA9421748.1"/>
    <property type="molecule type" value="Genomic_DNA"/>
</dbReference>
<gene>
    <name evidence="1" type="ORF">AVDCRST_MAG01-01-2329</name>
</gene>
<name>A0A6J4PR39_9ACTN</name>
<accession>A0A6J4PR39</accession>
<sequence>MIFAATIFFIVLSTLSLLWARNAYRVARTETPAQRRARIQNEQDTVVISMMNDR</sequence>
<reference evidence="1" key="1">
    <citation type="submission" date="2020-02" db="EMBL/GenBank/DDBJ databases">
        <authorList>
            <person name="Meier V. D."/>
        </authorList>
    </citation>
    <scope>NUCLEOTIDE SEQUENCE</scope>
    <source>
        <strain evidence="1">AVDCRST_MAG01</strain>
    </source>
</reference>
<evidence type="ECO:0000313" key="1">
    <source>
        <dbReference type="EMBL" id="CAA9421748.1"/>
    </source>
</evidence>
<proteinExistence type="predicted"/>
<organism evidence="1">
    <name type="scientific">uncultured Rubrobacteraceae bacterium</name>
    <dbReference type="NCBI Taxonomy" id="349277"/>
    <lineage>
        <taxon>Bacteria</taxon>
        <taxon>Bacillati</taxon>
        <taxon>Actinomycetota</taxon>
        <taxon>Rubrobacteria</taxon>
        <taxon>Rubrobacterales</taxon>
        <taxon>Rubrobacteraceae</taxon>
        <taxon>environmental samples</taxon>
    </lineage>
</organism>